<proteinExistence type="predicted"/>
<accession>A0A0E9UQR3</accession>
<reference evidence="1" key="1">
    <citation type="submission" date="2014-11" db="EMBL/GenBank/DDBJ databases">
        <authorList>
            <person name="Amaro Gonzalez C."/>
        </authorList>
    </citation>
    <scope>NUCLEOTIDE SEQUENCE</scope>
</reference>
<reference evidence="1" key="2">
    <citation type="journal article" date="2015" name="Fish Shellfish Immunol.">
        <title>Early steps in the European eel (Anguilla anguilla)-Vibrio vulnificus interaction in the gills: Role of the RtxA13 toxin.</title>
        <authorList>
            <person name="Callol A."/>
            <person name="Pajuelo D."/>
            <person name="Ebbesson L."/>
            <person name="Teles M."/>
            <person name="MacKenzie S."/>
            <person name="Amaro C."/>
        </authorList>
    </citation>
    <scope>NUCLEOTIDE SEQUENCE</scope>
</reference>
<name>A0A0E9UQR3_ANGAN</name>
<organism evidence="1">
    <name type="scientific">Anguilla anguilla</name>
    <name type="common">European freshwater eel</name>
    <name type="synonym">Muraena anguilla</name>
    <dbReference type="NCBI Taxonomy" id="7936"/>
    <lineage>
        <taxon>Eukaryota</taxon>
        <taxon>Metazoa</taxon>
        <taxon>Chordata</taxon>
        <taxon>Craniata</taxon>
        <taxon>Vertebrata</taxon>
        <taxon>Euteleostomi</taxon>
        <taxon>Actinopterygii</taxon>
        <taxon>Neopterygii</taxon>
        <taxon>Teleostei</taxon>
        <taxon>Anguilliformes</taxon>
        <taxon>Anguillidae</taxon>
        <taxon>Anguilla</taxon>
    </lineage>
</organism>
<dbReference type="EMBL" id="GBXM01041032">
    <property type="protein sequence ID" value="JAH67545.1"/>
    <property type="molecule type" value="Transcribed_RNA"/>
</dbReference>
<dbReference type="AlphaFoldDB" id="A0A0E9UQR3"/>
<protein>
    <submittedName>
        <fullName evidence="1">Uncharacterized protein</fullName>
    </submittedName>
</protein>
<evidence type="ECO:0000313" key="1">
    <source>
        <dbReference type="EMBL" id="JAH67545.1"/>
    </source>
</evidence>
<sequence>MRYFMVENVNGEFMEIVIKKVTSINCNYY</sequence>